<dbReference type="EMBL" id="NGKA01000005">
    <property type="protein sequence ID" value="RSU13525.1"/>
    <property type="molecule type" value="Genomic_DNA"/>
</dbReference>
<dbReference type="Gene3D" id="1.10.132.50">
    <property type="entry name" value="ATP synthase (C/AC39) subunit, domain 3"/>
    <property type="match status" value="1"/>
</dbReference>
<evidence type="ECO:0000256" key="1">
    <source>
        <dbReference type="ARBA" id="ARBA00022448"/>
    </source>
</evidence>
<evidence type="ECO:0000256" key="2">
    <source>
        <dbReference type="ARBA" id="ARBA00023065"/>
    </source>
</evidence>
<evidence type="ECO:0000313" key="3">
    <source>
        <dbReference type="EMBL" id="RSU13525.1"/>
    </source>
</evidence>
<evidence type="ECO:0000313" key="4">
    <source>
        <dbReference type="Proteomes" id="UP000287605"/>
    </source>
</evidence>
<dbReference type="SUPFAM" id="SSF103486">
    <property type="entry name" value="V-type ATP synthase subunit C"/>
    <property type="match status" value="1"/>
</dbReference>
<evidence type="ECO:0008006" key="5">
    <source>
        <dbReference type="Google" id="ProtNLM"/>
    </source>
</evidence>
<dbReference type="Pfam" id="PF01992">
    <property type="entry name" value="vATP-synt_AC39"/>
    <property type="match status" value="1"/>
</dbReference>
<sequence>MSMMRKSKQLDDFLMSNIQVVYMQKKLLKKSDFHELIQLNQWEDIRRFLARFDYSLRGEVTVETIDDLYQDNLAKLEETLFQLNFPDEYLKVLFVKRDIFQKNQGTGYQNLDEKVLAEYSKYAQNGLHPIISSYAKSRIDEFFLNDYFRHSNHQITFKEYAYGNFSRADLDHLESLRLKEGIRWLQHSFYQDVFRDRFHPIELEKRFDNWLIENYQTYRYQTIGLEGIFTYSLEKVYELFNLRLILKSKLYHLPNKEVLERVRTING</sequence>
<organism evidence="3 4">
    <name type="scientific">Vagococcus elongatus</name>
    <dbReference type="NCBI Taxonomy" id="180344"/>
    <lineage>
        <taxon>Bacteria</taxon>
        <taxon>Bacillati</taxon>
        <taxon>Bacillota</taxon>
        <taxon>Bacilli</taxon>
        <taxon>Lactobacillales</taxon>
        <taxon>Enterococcaceae</taxon>
        <taxon>Vagococcus</taxon>
    </lineage>
</organism>
<dbReference type="InterPro" id="IPR002843">
    <property type="entry name" value="ATPase_V0-cplx_csu/dsu"/>
</dbReference>
<accession>A0A430AZN4</accession>
<dbReference type="OrthoDB" id="1653at2"/>
<dbReference type="AlphaFoldDB" id="A0A430AZN4"/>
<keyword evidence="2" id="KW-0406">Ion transport</keyword>
<gene>
    <name evidence="3" type="ORF">CBF29_04535</name>
</gene>
<keyword evidence="4" id="KW-1185">Reference proteome</keyword>
<dbReference type="GO" id="GO:0046961">
    <property type="term" value="F:proton-transporting ATPase activity, rotational mechanism"/>
    <property type="evidence" value="ECO:0007669"/>
    <property type="project" value="InterPro"/>
</dbReference>
<keyword evidence="1" id="KW-0813">Transport</keyword>
<comment type="caution">
    <text evidence="3">The sequence shown here is derived from an EMBL/GenBank/DDBJ whole genome shotgun (WGS) entry which is preliminary data.</text>
</comment>
<proteinExistence type="predicted"/>
<reference evidence="3 4" key="1">
    <citation type="submission" date="2017-05" db="EMBL/GenBank/DDBJ databases">
        <title>Vagococcus spp. assemblies.</title>
        <authorList>
            <person name="Gulvik C.A."/>
        </authorList>
    </citation>
    <scope>NUCLEOTIDE SEQUENCE [LARGE SCALE GENOMIC DNA]</scope>
    <source>
        <strain evidence="3 4">CCUG 51432</strain>
    </source>
</reference>
<dbReference type="InterPro" id="IPR036079">
    <property type="entry name" value="ATPase_csu/dsu_sf"/>
</dbReference>
<protein>
    <recommendedName>
        <fullName evidence="5">V-type ATP synthase subunit C</fullName>
    </recommendedName>
</protein>
<name>A0A430AZN4_9ENTE</name>
<dbReference type="Proteomes" id="UP000287605">
    <property type="component" value="Unassembled WGS sequence"/>
</dbReference>
<dbReference type="InterPro" id="IPR044911">
    <property type="entry name" value="V-type_ATPase_csu/dsu_dom_3"/>
</dbReference>